<keyword evidence="4" id="KW-0883">Thioether bond</keyword>
<accession>A0ABU6YLY4</accession>
<dbReference type="SUPFAM" id="SSF48056">
    <property type="entry name" value="Di-copper centre-containing domain"/>
    <property type="match status" value="1"/>
</dbReference>
<keyword evidence="5" id="KW-0560">Oxidoreductase</keyword>
<keyword evidence="7" id="KW-1015">Disulfide bond</keyword>
<name>A0ABU6YLY4_9FABA</name>
<dbReference type="Pfam" id="PF12142">
    <property type="entry name" value="PPO1_DWL"/>
    <property type="match status" value="1"/>
</dbReference>
<reference evidence="9 10" key="1">
    <citation type="journal article" date="2023" name="Plants (Basel)">
        <title>Bridging the Gap: Combining Genomics and Transcriptomics Approaches to Understand Stylosanthes scabra, an Orphan Legume from the Brazilian Caatinga.</title>
        <authorList>
            <person name="Ferreira-Neto J.R.C."/>
            <person name="da Silva M.D."/>
            <person name="Binneck E."/>
            <person name="de Melo N.F."/>
            <person name="da Silva R.H."/>
            <person name="de Melo A.L.T.M."/>
            <person name="Pandolfi V."/>
            <person name="Bustamante F.O."/>
            <person name="Brasileiro-Vidal A.C."/>
            <person name="Benko-Iseppon A.M."/>
        </authorList>
    </citation>
    <scope>NUCLEOTIDE SEQUENCE [LARGE SCALE GENOMIC DNA]</scope>
    <source>
        <tissue evidence="9">Leaves</tissue>
    </source>
</reference>
<evidence type="ECO:0000259" key="8">
    <source>
        <dbReference type="PROSITE" id="PS00498"/>
    </source>
</evidence>
<dbReference type="InterPro" id="IPR022739">
    <property type="entry name" value="Polyphenol_oxidase_cen"/>
</dbReference>
<dbReference type="InterPro" id="IPR002227">
    <property type="entry name" value="Tyrosinase_Cu-bd"/>
</dbReference>
<sequence>MNENRENLKKMSNFSRVLFAFSALIIVLFFLTTTFPTSFFFTNTNSFSHFLATTFQAKNNTNNSPSSSSNDQTHQPILSHWRNPFIAFKGINDISPSPASTNQTVSRAISPDVANCGPVELPPGAITEPFCCPVLPSPLKIIDFNDFAKPNATLRVRKPIHMVDDEYMAKLEKGIAIMKSLPPHDPRNFIEQAKVHCAYCNGGYPQKPPFQNLKIDIHRSWLFYPFHRWYIYFFEKILGSLIGDPDFAVPYWSWDSIEGMQMPKHFANPNSSLFHDLRDPNHYPPYIVDLNFVVGAESTTQDKQIGYNLAFMYKQMVLANTKEVFMGGVYRHGDQAQPAIGSVEQAPHNTVHKWVGRADLPSQEDMGTFYTAARDPIFYPHHTNIDRLWGIWTSLDGGRQDYRDDQDWLDSEFYFYDENLNLVRVRIGDSLDTKRLGYVYEETEIPWLHAVPEPSRTKLERQAKKVSFLASQNPITKFPLVLDSKVSVAVNRPKKLRSKLDKEREEEVLVIEIVDLHSDKDVKVDIHVDDDEEMLSGPDKAEFVGTFTSVPHGRHKSKTKYMVAISKVLENLEAEEDEIIVVTLAPIVGKGMVSIGSIKIEYIPK</sequence>
<comment type="cofactor">
    <cofactor evidence="1">
        <name>Cu(2+)</name>
        <dbReference type="ChEBI" id="CHEBI:29036"/>
    </cofactor>
</comment>
<evidence type="ECO:0000256" key="7">
    <source>
        <dbReference type="ARBA" id="ARBA00023157"/>
    </source>
</evidence>
<dbReference type="InterPro" id="IPR022740">
    <property type="entry name" value="Polyphenol_oxidase_C"/>
</dbReference>
<proteinExistence type="inferred from homology"/>
<feature type="domain" description="Tyrosinase copper-binding" evidence="8">
    <location>
        <begin position="375"/>
        <end position="386"/>
    </location>
</feature>
<dbReference type="PROSITE" id="PS00498">
    <property type="entry name" value="TYROSINASE_2"/>
    <property type="match status" value="1"/>
</dbReference>
<dbReference type="InterPro" id="IPR008922">
    <property type="entry name" value="Di-copper_centre_dom_sf"/>
</dbReference>
<dbReference type="EMBL" id="JASCZI010242546">
    <property type="protein sequence ID" value="MED6211407.1"/>
    <property type="molecule type" value="Genomic_DNA"/>
</dbReference>
<evidence type="ECO:0000313" key="10">
    <source>
        <dbReference type="Proteomes" id="UP001341840"/>
    </source>
</evidence>
<dbReference type="PANTHER" id="PTHR11474:SF76">
    <property type="entry name" value="SHKT DOMAIN-CONTAINING PROTEIN"/>
    <property type="match status" value="1"/>
</dbReference>
<organism evidence="9 10">
    <name type="scientific">Stylosanthes scabra</name>
    <dbReference type="NCBI Taxonomy" id="79078"/>
    <lineage>
        <taxon>Eukaryota</taxon>
        <taxon>Viridiplantae</taxon>
        <taxon>Streptophyta</taxon>
        <taxon>Embryophyta</taxon>
        <taxon>Tracheophyta</taxon>
        <taxon>Spermatophyta</taxon>
        <taxon>Magnoliopsida</taxon>
        <taxon>eudicotyledons</taxon>
        <taxon>Gunneridae</taxon>
        <taxon>Pentapetalae</taxon>
        <taxon>rosids</taxon>
        <taxon>fabids</taxon>
        <taxon>Fabales</taxon>
        <taxon>Fabaceae</taxon>
        <taxon>Papilionoideae</taxon>
        <taxon>50 kb inversion clade</taxon>
        <taxon>dalbergioids sensu lato</taxon>
        <taxon>Dalbergieae</taxon>
        <taxon>Pterocarpus clade</taxon>
        <taxon>Stylosanthes</taxon>
    </lineage>
</organism>
<dbReference type="PRINTS" id="PR00092">
    <property type="entry name" value="TYROSINASE"/>
</dbReference>
<comment type="caution">
    <text evidence="9">The sequence shown here is derived from an EMBL/GenBank/DDBJ whole genome shotgun (WGS) entry which is preliminary data.</text>
</comment>
<protein>
    <recommendedName>
        <fullName evidence="8">Tyrosinase copper-binding domain-containing protein</fullName>
    </recommendedName>
</protein>
<dbReference type="InterPro" id="IPR016213">
    <property type="entry name" value="Polyphenol_oxidase"/>
</dbReference>
<evidence type="ECO:0000256" key="6">
    <source>
        <dbReference type="ARBA" id="ARBA00023008"/>
    </source>
</evidence>
<dbReference type="Pfam" id="PF12143">
    <property type="entry name" value="PPO1_KFDV"/>
    <property type="match status" value="1"/>
</dbReference>
<dbReference type="PROSITE" id="PS00210">
    <property type="entry name" value="HEMOCYANIN_2"/>
    <property type="match status" value="1"/>
</dbReference>
<evidence type="ECO:0000256" key="2">
    <source>
        <dbReference type="ARBA" id="ARBA00009928"/>
    </source>
</evidence>
<dbReference type="Proteomes" id="UP001341840">
    <property type="component" value="Unassembled WGS sequence"/>
</dbReference>
<evidence type="ECO:0000256" key="4">
    <source>
        <dbReference type="ARBA" id="ARBA00022784"/>
    </source>
</evidence>
<dbReference type="Gene3D" id="1.10.1280.10">
    <property type="entry name" value="Di-copper center containing domain from catechol oxidase"/>
    <property type="match status" value="1"/>
</dbReference>
<evidence type="ECO:0000313" key="9">
    <source>
        <dbReference type="EMBL" id="MED6211407.1"/>
    </source>
</evidence>
<dbReference type="InterPro" id="IPR050316">
    <property type="entry name" value="Tyrosinase/Hemocyanin"/>
</dbReference>
<dbReference type="InterPro" id="IPR013788">
    <property type="entry name" value="Hemocyanin/hexamerin"/>
</dbReference>
<gene>
    <name evidence="9" type="ORF">PIB30_073415</name>
</gene>
<keyword evidence="6" id="KW-0186">Copper</keyword>
<evidence type="ECO:0000256" key="1">
    <source>
        <dbReference type="ARBA" id="ARBA00001973"/>
    </source>
</evidence>
<dbReference type="PIRSF" id="PIRSF000290">
    <property type="entry name" value="PPO_plant"/>
    <property type="match status" value="1"/>
</dbReference>
<comment type="similarity">
    <text evidence="2">Belongs to the tyrosinase family.</text>
</comment>
<keyword evidence="3" id="KW-0479">Metal-binding</keyword>
<evidence type="ECO:0000256" key="5">
    <source>
        <dbReference type="ARBA" id="ARBA00023002"/>
    </source>
</evidence>
<dbReference type="PANTHER" id="PTHR11474">
    <property type="entry name" value="TYROSINASE FAMILY MEMBER"/>
    <property type="match status" value="1"/>
</dbReference>
<dbReference type="Pfam" id="PF00264">
    <property type="entry name" value="Tyrosinase"/>
    <property type="match status" value="1"/>
</dbReference>
<evidence type="ECO:0000256" key="3">
    <source>
        <dbReference type="ARBA" id="ARBA00022723"/>
    </source>
</evidence>
<keyword evidence="10" id="KW-1185">Reference proteome</keyword>